<keyword evidence="9" id="KW-0614">Plasmid</keyword>
<accession>A0A9Q8YG49</accession>
<keyword evidence="7" id="KW-0812">Transmembrane</keyword>
<keyword evidence="3 6" id="KW-0479">Metal-binding</keyword>
<dbReference type="GO" id="GO:0020037">
    <property type="term" value="F:heme binding"/>
    <property type="evidence" value="ECO:0007669"/>
    <property type="project" value="InterPro"/>
</dbReference>
<reference evidence="9" key="1">
    <citation type="submission" date="2022-06" db="EMBL/GenBank/DDBJ databases">
        <title>Physiological and biochemical characterization and genomic elucidation of a strain of the genus Ensifer adhaerens M8 that combines arsenic oxidation and chromium reduction.</title>
        <authorList>
            <person name="Li X."/>
            <person name="Yu c."/>
        </authorList>
    </citation>
    <scope>NUCLEOTIDE SEQUENCE</scope>
    <source>
        <strain evidence="9">M8</strain>
        <plasmid evidence="9">pB</plasmid>
    </source>
</reference>
<feature type="domain" description="Cytochrome c" evidence="8">
    <location>
        <begin position="168"/>
        <end position="264"/>
    </location>
</feature>
<dbReference type="InterPro" id="IPR050597">
    <property type="entry name" value="Cytochrome_c_Oxidase_Subunit"/>
</dbReference>
<dbReference type="EMBL" id="CP098809">
    <property type="protein sequence ID" value="USJ27931.1"/>
    <property type="molecule type" value="Genomic_DNA"/>
</dbReference>
<sequence length="355" mass="39184">MHVRWKHLAVGLAILPIVVLFATWIGFFNVGASSGHWRITEWFLHFAMRSAVRTYALAVDAPERLPDNGIPPAAGHFARGCATCHGAPGEPRSPAALAMLPQPPDLSAVVEQWEDAELFRIVKHGVRFTGMPAWPTQARDDEIWSMVAFLRKLPAMDAATYRLLAYRERPQPPMHAFRFEDALAECTRCHGTDGMGFSPLTPVLAGQKEAYLLESLNAYFEGRRPSGMMQLPVQSVDPGHLRALASHFAALKRNAVVQPLKDDRVGQGEQIAQHGRPAQKVPACLGCHQNSQRNPSYPRLDGQPEAFLAAQLKLFREGSRSGTPFSHLMESAAEYLSDADIENVSAYFSSLPPED</sequence>
<gene>
    <name evidence="9" type="ORF">NE863_29090</name>
</gene>
<evidence type="ECO:0000256" key="7">
    <source>
        <dbReference type="SAM" id="Phobius"/>
    </source>
</evidence>
<organism evidence="9 10">
    <name type="scientific">Ensifer adhaerens</name>
    <name type="common">Sinorhizobium morelense</name>
    <dbReference type="NCBI Taxonomy" id="106592"/>
    <lineage>
        <taxon>Bacteria</taxon>
        <taxon>Pseudomonadati</taxon>
        <taxon>Pseudomonadota</taxon>
        <taxon>Alphaproteobacteria</taxon>
        <taxon>Hyphomicrobiales</taxon>
        <taxon>Rhizobiaceae</taxon>
        <taxon>Sinorhizobium/Ensifer group</taxon>
        <taxon>Ensifer</taxon>
    </lineage>
</organism>
<keyword evidence="4" id="KW-0249">Electron transport</keyword>
<keyword evidence="2 6" id="KW-0349">Heme</keyword>
<feature type="transmembrane region" description="Helical" evidence="7">
    <location>
        <begin position="7"/>
        <end position="28"/>
    </location>
</feature>
<dbReference type="Proteomes" id="UP001055460">
    <property type="component" value="Plasmid pB"/>
</dbReference>
<keyword evidence="5 6" id="KW-0408">Iron</keyword>
<protein>
    <submittedName>
        <fullName evidence="9">C-type cytochrome</fullName>
    </submittedName>
</protein>
<name>A0A9Q8YG49_ENSAD</name>
<dbReference type="AlphaFoldDB" id="A0A9Q8YG49"/>
<evidence type="ECO:0000256" key="4">
    <source>
        <dbReference type="ARBA" id="ARBA00022982"/>
    </source>
</evidence>
<evidence type="ECO:0000256" key="5">
    <source>
        <dbReference type="ARBA" id="ARBA00023004"/>
    </source>
</evidence>
<dbReference type="PANTHER" id="PTHR33751:SF9">
    <property type="entry name" value="CYTOCHROME C4"/>
    <property type="match status" value="1"/>
</dbReference>
<proteinExistence type="predicted"/>
<dbReference type="RefSeq" id="WP_246802745.1">
    <property type="nucleotide sequence ID" value="NZ_CP098809.1"/>
</dbReference>
<keyword evidence="7" id="KW-1133">Transmembrane helix</keyword>
<evidence type="ECO:0000259" key="8">
    <source>
        <dbReference type="PROSITE" id="PS51007"/>
    </source>
</evidence>
<geneLocation type="plasmid" evidence="9 10">
    <name>pB</name>
</geneLocation>
<dbReference type="Gene3D" id="1.10.760.10">
    <property type="entry name" value="Cytochrome c-like domain"/>
    <property type="match status" value="3"/>
</dbReference>
<evidence type="ECO:0000256" key="3">
    <source>
        <dbReference type="ARBA" id="ARBA00022723"/>
    </source>
</evidence>
<evidence type="ECO:0000256" key="2">
    <source>
        <dbReference type="ARBA" id="ARBA00022617"/>
    </source>
</evidence>
<keyword evidence="1" id="KW-0813">Transport</keyword>
<dbReference type="PANTHER" id="PTHR33751">
    <property type="entry name" value="CBB3-TYPE CYTOCHROME C OXIDASE SUBUNIT FIXP"/>
    <property type="match status" value="1"/>
</dbReference>
<dbReference type="InterPro" id="IPR009056">
    <property type="entry name" value="Cyt_c-like_dom"/>
</dbReference>
<dbReference type="Pfam" id="PF13442">
    <property type="entry name" value="Cytochrome_CBB3"/>
    <property type="match status" value="1"/>
</dbReference>
<keyword evidence="7" id="KW-0472">Membrane</keyword>
<feature type="domain" description="Cytochrome c" evidence="8">
    <location>
        <begin position="68"/>
        <end position="154"/>
    </location>
</feature>
<dbReference type="PROSITE" id="PS51007">
    <property type="entry name" value="CYTC"/>
    <property type="match status" value="3"/>
</dbReference>
<dbReference type="SUPFAM" id="SSF46626">
    <property type="entry name" value="Cytochrome c"/>
    <property type="match status" value="3"/>
</dbReference>
<feature type="domain" description="Cytochrome c" evidence="8">
    <location>
        <begin position="263"/>
        <end position="352"/>
    </location>
</feature>
<dbReference type="GO" id="GO:0046872">
    <property type="term" value="F:metal ion binding"/>
    <property type="evidence" value="ECO:0007669"/>
    <property type="project" value="UniProtKB-KW"/>
</dbReference>
<dbReference type="InterPro" id="IPR036909">
    <property type="entry name" value="Cyt_c-like_dom_sf"/>
</dbReference>
<evidence type="ECO:0000256" key="1">
    <source>
        <dbReference type="ARBA" id="ARBA00022448"/>
    </source>
</evidence>
<evidence type="ECO:0000313" key="10">
    <source>
        <dbReference type="Proteomes" id="UP001055460"/>
    </source>
</evidence>
<evidence type="ECO:0000256" key="6">
    <source>
        <dbReference type="PROSITE-ProRule" id="PRU00433"/>
    </source>
</evidence>
<dbReference type="GO" id="GO:0009055">
    <property type="term" value="F:electron transfer activity"/>
    <property type="evidence" value="ECO:0007669"/>
    <property type="project" value="InterPro"/>
</dbReference>
<evidence type="ECO:0000313" key="9">
    <source>
        <dbReference type="EMBL" id="USJ27931.1"/>
    </source>
</evidence>